<feature type="repeat" description="ANK" evidence="1">
    <location>
        <begin position="42"/>
        <end position="74"/>
    </location>
</feature>
<feature type="repeat" description="ANK" evidence="1">
    <location>
        <begin position="149"/>
        <end position="181"/>
    </location>
</feature>
<sequence>MVPTHSQFGSPLSLAVEIDDSKLIHLLLDAGADVDLPITSGRFGSVLVLAAFNGNFAVARLLLKAGADVNLVLYHGEFGNALMAALYAQNGKMVEYLLEYKADVNKILPSQSSSPTALIAASSMNRVDLLRILLHAGAHVNLQAEYHAIHANALVSAARLGHVDIVEALIRAGAKVNLQIKSGRHEYGTALVAACCSTRVDSVKRLLDAGANPNLQTKKGEYESPLVAACCNTAFPEFVSILLEARADPNLPLIYGTYGNAISAAINKGNRGAIDTLLKAGASLEPLSETLLISQISHDSGYSIPEPIERTFVSEVQEMEQTYFKYRTDRLWNRVAVIKQHDVMKLTTLCDWLGSVDSGLFLLDKVTRALQSRSQFYGKFTPCCLDSCLTQSIDNVIFSGRKAKHSTSSKSNHHPDYRSQ</sequence>
<dbReference type="Proteomes" id="UP001215712">
    <property type="component" value="Unassembled WGS sequence"/>
</dbReference>
<dbReference type="EMBL" id="JAQJAN010000013">
    <property type="protein sequence ID" value="KAJ5712781.1"/>
    <property type="molecule type" value="Genomic_DNA"/>
</dbReference>
<protein>
    <submittedName>
        <fullName evidence="2">Uncharacterized protein</fullName>
    </submittedName>
</protein>
<gene>
    <name evidence="2" type="ORF">N7493_009249</name>
</gene>
<feature type="repeat" description="ANK" evidence="1">
    <location>
        <begin position="113"/>
        <end position="145"/>
    </location>
</feature>
<evidence type="ECO:0000313" key="2">
    <source>
        <dbReference type="EMBL" id="KAJ5712781.1"/>
    </source>
</evidence>
<reference evidence="2" key="1">
    <citation type="journal article" date="2023" name="IMA Fungus">
        <title>Comparative genomic study of the Penicillium genus elucidates a diverse pangenome and 15 lateral gene transfer events.</title>
        <authorList>
            <person name="Petersen C."/>
            <person name="Sorensen T."/>
            <person name="Nielsen M.R."/>
            <person name="Sondergaard T.E."/>
            <person name="Sorensen J.L."/>
            <person name="Fitzpatrick D.A."/>
            <person name="Frisvad J.C."/>
            <person name="Nielsen K.L."/>
        </authorList>
    </citation>
    <scope>NUCLEOTIDE SEQUENCE</scope>
    <source>
        <strain evidence="2">IBT 17514</strain>
    </source>
</reference>
<dbReference type="InterPro" id="IPR002110">
    <property type="entry name" value="Ankyrin_rpt"/>
</dbReference>
<dbReference type="InterPro" id="IPR051616">
    <property type="entry name" value="Cul2-RING_E3_ligase_SR"/>
</dbReference>
<evidence type="ECO:0000256" key="1">
    <source>
        <dbReference type="PROSITE-ProRule" id="PRU00023"/>
    </source>
</evidence>
<dbReference type="Gene3D" id="1.25.40.20">
    <property type="entry name" value="Ankyrin repeat-containing domain"/>
    <property type="match status" value="2"/>
</dbReference>
<dbReference type="PANTHER" id="PTHR46224">
    <property type="entry name" value="ANKYRIN REPEAT FAMILY PROTEIN"/>
    <property type="match status" value="1"/>
</dbReference>
<proteinExistence type="predicted"/>
<dbReference type="SUPFAM" id="SSF48403">
    <property type="entry name" value="Ankyrin repeat"/>
    <property type="match status" value="2"/>
</dbReference>
<dbReference type="InterPro" id="IPR036770">
    <property type="entry name" value="Ankyrin_rpt-contain_sf"/>
</dbReference>
<evidence type="ECO:0000313" key="3">
    <source>
        <dbReference type="Proteomes" id="UP001215712"/>
    </source>
</evidence>
<dbReference type="Pfam" id="PF12796">
    <property type="entry name" value="Ank_2"/>
    <property type="match status" value="2"/>
</dbReference>
<dbReference type="PANTHER" id="PTHR46224:SF64">
    <property type="entry name" value="IQ MOTIF AND ANKYRIN REPEAT DOMAIN-CONTAINING PROTEIN 1"/>
    <property type="match status" value="1"/>
</dbReference>
<accession>A0AAD6HG89</accession>
<dbReference type="PROSITE" id="PS50088">
    <property type="entry name" value="ANK_REPEAT"/>
    <property type="match status" value="4"/>
</dbReference>
<feature type="repeat" description="ANK" evidence="1">
    <location>
        <begin position="7"/>
        <end position="39"/>
    </location>
</feature>
<keyword evidence="3" id="KW-1185">Reference proteome</keyword>
<organism evidence="2 3">
    <name type="scientific">Penicillium malachiteum</name>
    <dbReference type="NCBI Taxonomy" id="1324776"/>
    <lineage>
        <taxon>Eukaryota</taxon>
        <taxon>Fungi</taxon>
        <taxon>Dikarya</taxon>
        <taxon>Ascomycota</taxon>
        <taxon>Pezizomycotina</taxon>
        <taxon>Eurotiomycetes</taxon>
        <taxon>Eurotiomycetidae</taxon>
        <taxon>Eurotiales</taxon>
        <taxon>Aspergillaceae</taxon>
        <taxon>Penicillium</taxon>
    </lineage>
</organism>
<dbReference type="PROSITE" id="PS50297">
    <property type="entry name" value="ANK_REP_REGION"/>
    <property type="match status" value="2"/>
</dbReference>
<comment type="caution">
    <text evidence="2">The sequence shown here is derived from an EMBL/GenBank/DDBJ whole genome shotgun (WGS) entry which is preliminary data.</text>
</comment>
<dbReference type="AlphaFoldDB" id="A0AAD6HG89"/>
<dbReference type="SMART" id="SM00248">
    <property type="entry name" value="ANK"/>
    <property type="match status" value="8"/>
</dbReference>
<keyword evidence="1" id="KW-0040">ANK repeat</keyword>
<reference evidence="2" key="2">
    <citation type="submission" date="2023-01" db="EMBL/GenBank/DDBJ databases">
        <authorList>
            <person name="Petersen C."/>
        </authorList>
    </citation>
    <scope>NUCLEOTIDE SEQUENCE</scope>
    <source>
        <strain evidence="2">IBT 17514</strain>
    </source>
</reference>
<name>A0AAD6HG89_9EURO</name>